<dbReference type="HOGENOM" id="CLU_261979_0_0_1"/>
<dbReference type="GeneID" id="34520906"/>
<accession>W6MWJ5</accession>
<dbReference type="InterPro" id="IPR001180">
    <property type="entry name" value="CNH_dom"/>
</dbReference>
<feature type="domain" description="CNH" evidence="7">
    <location>
        <begin position="343"/>
        <end position="633"/>
    </location>
</feature>
<dbReference type="GO" id="GO:0034058">
    <property type="term" value="P:endosomal vesicle fusion"/>
    <property type="evidence" value="ECO:0007669"/>
    <property type="project" value="TreeGrafter"/>
</dbReference>
<comment type="subcellular location">
    <subcellularLocation>
        <location evidence="1">Cytoplasm</location>
    </subcellularLocation>
</comment>
<dbReference type="Proteomes" id="UP000019384">
    <property type="component" value="Unassembled WGS sequence"/>
</dbReference>
<feature type="compositionally biased region" description="Polar residues" evidence="6">
    <location>
        <begin position="43"/>
        <end position="55"/>
    </location>
</feature>
<dbReference type="GO" id="GO:0005737">
    <property type="term" value="C:cytoplasm"/>
    <property type="evidence" value="ECO:0007669"/>
    <property type="project" value="UniProtKB-SubCell"/>
</dbReference>
<evidence type="ECO:0000256" key="1">
    <source>
        <dbReference type="ARBA" id="ARBA00004496"/>
    </source>
</evidence>
<dbReference type="InterPro" id="IPR032914">
    <property type="entry name" value="Vam6/VPS39/TRAP1"/>
</dbReference>
<feature type="compositionally biased region" description="Polar residues" evidence="6">
    <location>
        <begin position="197"/>
        <end position="208"/>
    </location>
</feature>
<evidence type="ECO:0000313" key="9">
    <source>
        <dbReference type="Proteomes" id="UP000019384"/>
    </source>
</evidence>
<feature type="compositionally biased region" description="Polar residues" evidence="6">
    <location>
        <begin position="267"/>
        <end position="279"/>
    </location>
</feature>
<gene>
    <name evidence="8" type="ORF">KUCA_T00003503001</name>
</gene>
<evidence type="ECO:0000256" key="5">
    <source>
        <dbReference type="SAM" id="Coils"/>
    </source>
</evidence>
<keyword evidence="9" id="KW-1185">Reference proteome</keyword>
<feature type="region of interest" description="Disordered" evidence="6">
    <location>
        <begin position="180"/>
        <end position="322"/>
    </location>
</feature>
<sequence length="1294" mass="144645">MGKKIKRPRAGVQGGSEEHTVHQTKDSPERGLLQEDLAPEQLESVSIEPQDQFGDQNECKQLPQNNDVGLDSTAVPYFPLVHQKSSLSAAEVSPVTAHKDDSGEGDIFDLTLLKSASPKKESESEISANQEEDKERHQDLVGAQLDQDDHAANDGTSMPEQTHEEEAQIPEEQFEAVVIPKVTDDAELGTGTAVDGISQNSPNRSNTPDEPIEEAEEGIEEIAPTQDNEAIQEECADIIEHPDEISEPQSTNVEQTIPVVGAEQMLPETSTGEQSIIDTDQTDRAVETESLDQNTGSSEKPAESSEEPSAHEQPPSISPGPYSLSKIIDEIPVKNPEIPESENAQITCVEAWESNIYIGTSIGEILHMYKLDDEMGYILVSRQRFHAAKIKPVLKIILLTPIQRALVQCGSVISLFMLPEFSPANIGRIRDVNDVSLDLQQLKLDSKKHNYETASVSDDPTQNSVELTIFTKKCIRMIRVTTAGIRLIKDLNYANSVNGIRRAGFAAVATSSNYDLLDLEKVQKIPLFPVSQGEPSSILKPLIVPVAKSEFLFACGTGNSDPAMGMVVNINGDISRGTIPWASYPTTLIIDYPYTLSAVSSSKVLVHSLHNQLECQQISFTSHIEVTTVSHVFQAPSTELAEAITEVSLLHRDVTSPDSTLARQSSLKKSTVLVYGEDSGLYVLFPTSRIGRLMNIASRTTKQNRTNVVDELEEEIKEIDSTTEFGEIEKHISECLIGLILLQYHDFNQSFDYWFTGLLDPRLVLYIFGSGDQLEDDIQVYSVLVPLIDAIQKQYEADLSNEPNSLNTAIHVFYRFFLRTWLSNREALSFPGKKKEDTIKTLELCLLRECLPAPTSKAELAEQINIVVGSVVMASDEAVSWLQAHQKYVLLLKLYEGRTEVASAVALWKRLISKEIVDADLQLEFEGESDPIQKALEHLVDFIAIYCEDSGLFWTSVEWLIESHPRFALSLLGDSRVKVDINESRVLKLLSKSQSDLQQIKLEYLEFIVNSKREKQFLGDLVVHLVDSMVQLIEGDSGIRNHLETLVKSYNELSIPRMPFPAYMIYEAERASITKFLDLNDRLMRHLYYVTSETKTVTSQTEEATVVDTCFRKLDPFKEVLPYLTAAIHYKKHMFGMVVNTFCHLGDYQAAENFAVSLEFPLFIALKDSKVQNDDTKDTKNTKAESETLLFQIFEIYLELDETELIESFLNRFNMFSSSQSTNTEDVFELFDNFVTLLNRIPDKFRVGQTSSFLSKNLISIQDHVSLSNVHKAISKSESLSYTKALDALKASQP</sequence>
<dbReference type="GO" id="GO:0016020">
    <property type="term" value="C:membrane"/>
    <property type="evidence" value="ECO:0007669"/>
    <property type="project" value="TreeGrafter"/>
</dbReference>
<keyword evidence="4" id="KW-0653">Protein transport</keyword>
<dbReference type="STRING" id="1382522.W6MWJ5"/>
<evidence type="ECO:0000256" key="2">
    <source>
        <dbReference type="ARBA" id="ARBA00022448"/>
    </source>
</evidence>
<feature type="coiled-coil region" evidence="5">
    <location>
        <begin position="702"/>
        <end position="729"/>
    </location>
</feature>
<proteinExistence type="predicted"/>
<dbReference type="RefSeq" id="XP_022459518.1">
    <property type="nucleotide sequence ID" value="XM_022601924.1"/>
</dbReference>
<evidence type="ECO:0000259" key="7">
    <source>
        <dbReference type="PROSITE" id="PS50219"/>
    </source>
</evidence>
<reference evidence="8" key="1">
    <citation type="submission" date="2013-12" db="EMBL/GenBank/DDBJ databases">
        <authorList>
            <person name="Genoscope - CEA"/>
        </authorList>
    </citation>
    <scope>NUCLEOTIDE SEQUENCE</scope>
    <source>
        <strain evidence="8">CBS 1993</strain>
    </source>
</reference>
<dbReference type="GO" id="GO:0015031">
    <property type="term" value="P:protein transport"/>
    <property type="evidence" value="ECO:0007669"/>
    <property type="project" value="UniProtKB-KW"/>
</dbReference>
<feature type="compositionally biased region" description="Acidic residues" evidence="6">
    <location>
        <begin position="210"/>
        <end position="220"/>
    </location>
</feature>
<evidence type="ECO:0000313" key="8">
    <source>
        <dbReference type="EMBL" id="CDK27525.1"/>
    </source>
</evidence>
<keyword evidence="2" id="KW-0813">Transport</keyword>
<evidence type="ECO:0000256" key="6">
    <source>
        <dbReference type="SAM" id="MobiDB-lite"/>
    </source>
</evidence>
<dbReference type="EMBL" id="HG793128">
    <property type="protein sequence ID" value="CDK27525.1"/>
    <property type="molecule type" value="Genomic_DNA"/>
</dbReference>
<organism evidence="8 9">
    <name type="scientific">Kuraishia capsulata CBS 1993</name>
    <dbReference type="NCBI Taxonomy" id="1382522"/>
    <lineage>
        <taxon>Eukaryota</taxon>
        <taxon>Fungi</taxon>
        <taxon>Dikarya</taxon>
        <taxon>Ascomycota</taxon>
        <taxon>Saccharomycotina</taxon>
        <taxon>Pichiomycetes</taxon>
        <taxon>Pichiales</taxon>
        <taxon>Pichiaceae</taxon>
        <taxon>Kuraishia</taxon>
    </lineage>
</organism>
<dbReference type="PROSITE" id="PS50219">
    <property type="entry name" value="CNH"/>
    <property type="match status" value="1"/>
</dbReference>
<name>W6MWJ5_9ASCO</name>
<feature type="region of interest" description="Disordered" evidence="6">
    <location>
        <begin position="85"/>
        <end position="168"/>
    </location>
</feature>
<dbReference type="PANTHER" id="PTHR12894">
    <property type="entry name" value="CNH DOMAIN CONTAINING"/>
    <property type="match status" value="1"/>
</dbReference>
<dbReference type="OrthoDB" id="5325112at2759"/>
<protein>
    <recommendedName>
        <fullName evidence="7">CNH domain-containing protein</fullName>
    </recommendedName>
</protein>
<evidence type="ECO:0000256" key="4">
    <source>
        <dbReference type="ARBA" id="ARBA00022927"/>
    </source>
</evidence>
<feature type="region of interest" description="Disordered" evidence="6">
    <location>
        <begin position="1"/>
        <end position="68"/>
    </location>
</feature>
<keyword evidence="3" id="KW-0963">Cytoplasm</keyword>
<keyword evidence="5" id="KW-0175">Coiled coil</keyword>
<feature type="compositionally biased region" description="Basic and acidic residues" evidence="6">
    <location>
        <begin position="16"/>
        <end position="33"/>
    </location>
</feature>
<reference evidence="8" key="2">
    <citation type="submission" date="2014-02" db="EMBL/GenBank/DDBJ databases">
        <title>Complete DNA sequence of /Kuraishia capsulata/ illustrates novel genomic features among budding yeasts (/Saccharomycotina/).</title>
        <authorList>
            <person name="Morales L."/>
            <person name="Noel B."/>
            <person name="Porcel B."/>
            <person name="Marcet-Houben M."/>
            <person name="Hullo M-F."/>
            <person name="Sacerdot C."/>
            <person name="Tekaia F."/>
            <person name="Leh-Louis V."/>
            <person name="Despons L."/>
            <person name="Khanna V."/>
            <person name="Aury J-M."/>
            <person name="Barbe V."/>
            <person name="Couloux A."/>
            <person name="Labadie K."/>
            <person name="Pelletier E."/>
            <person name="Souciet J-L."/>
            <person name="Boekhout T."/>
            <person name="Gabaldon T."/>
            <person name="Wincker P."/>
            <person name="Dujon B."/>
        </authorList>
    </citation>
    <scope>NUCLEOTIDE SEQUENCE</scope>
    <source>
        <strain evidence="8">CBS 1993</strain>
    </source>
</reference>
<dbReference type="GO" id="GO:0006914">
    <property type="term" value="P:autophagy"/>
    <property type="evidence" value="ECO:0007669"/>
    <property type="project" value="TreeGrafter"/>
</dbReference>
<dbReference type="PANTHER" id="PTHR12894:SF27">
    <property type="entry name" value="TRANSFORMING GROWTH FACTOR-BETA RECEPTOR-ASSOCIATED PROTEIN 1"/>
    <property type="match status" value="1"/>
</dbReference>
<evidence type="ECO:0000256" key="3">
    <source>
        <dbReference type="ARBA" id="ARBA00022490"/>
    </source>
</evidence>